<feature type="domain" description="Mur ligase C-terminal" evidence="19">
    <location>
        <begin position="316"/>
        <end position="430"/>
    </location>
</feature>
<protein>
    <recommendedName>
        <fullName evidence="6 17">UDP-N-acetylmuramoylalanine--D-glutamate ligase</fullName>
        <ecNumber evidence="5 17">6.3.2.9</ecNumber>
    </recommendedName>
    <alternativeName>
        <fullName evidence="15 17">D-glutamic acid-adding enzyme</fullName>
    </alternativeName>
    <alternativeName>
        <fullName evidence="14 17">UDP-N-acetylmuramoyl-L-alanyl-D-glutamate synthetase</fullName>
    </alternativeName>
</protein>
<evidence type="ECO:0000256" key="14">
    <source>
        <dbReference type="ARBA" id="ARBA00030398"/>
    </source>
</evidence>
<dbReference type="GO" id="GO:0005524">
    <property type="term" value="F:ATP binding"/>
    <property type="evidence" value="ECO:0007669"/>
    <property type="project" value="UniProtKB-UniRule"/>
</dbReference>
<dbReference type="Pfam" id="PF08245">
    <property type="entry name" value="Mur_ligase_M"/>
    <property type="match status" value="1"/>
</dbReference>
<keyword evidence="9 17" id="KW-0547">Nucleotide-binding</keyword>
<dbReference type="InterPro" id="IPR004101">
    <property type="entry name" value="Mur_ligase_C"/>
</dbReference>
<dbReference type="STRING" id="1130080.SAMN04488113_12318"/>
<comment type="function">
    <text evidence="1 17 18">Cell wall formation. Catalyzes the addition of glutamate to the nucleotide precursor UDP-N-acetylmuramoyl-L-alanine (UMA).</text>
</comment>
<dbReference type="GO" id="GO:0009252">
    <property type="term" value="P:peptidoglycan biosynthetic process"/>
    <property type="evidence" value="ECO:0007669"/>
    <property type="project" value="UniProtKB-UniRule"/>
</dbReference>
<dbReference type="OrthoDB" id="9809796at2"/>
<keyword evidence="11 17" id="KW-0133">Cell shape</keyword>
<evidence type="ECO:0000259" key="20">
    <source>
        <dbReference type="Pfam" id="PF08245"/>
    </source>
</evidence>
<evidence type="ECO:0000256" key="3">
    <source>
        <dbReference type="ARBA" id="ARBA00004752"/>
    </source>
</evidence>
<feature type="domain" description="Mur ligase central" evidence="20">
    <location>
        <begin position="117"/>
        <end position="294"/>
    </location>
</feature>
<dbReference type="InterPro" id="IPR013221">
    <property type="entry name" value="Mur_ligase_cen"/>
</dbReference>
<dbReference type="Gene3D" id="3.90.190.20">
    <property type="entry name" value="Mur ligase, C-terminal domain"/>
    <property type="match status" value="1"/>
</dbReference>
<comment type="similarity">
    <text evidence="4 17">Belongs to the MurCDEF family.</text>
</comment>
<dbReference type="NCBIfam" id="TIGR01087">
    <property type="entry name" value="murD"/>
    <property type="match status" value="1"/>
</dbReference>
<dbReference type="EMBL" id="FNYW01000023">
    <property type="protein sequence ID" value="SEI82383.1"/>
    <property type="molecule type" value="Genomic_DNA"/>
</dbReference>
<dbReference type="SUPFAM" id="SSF53623">
    <property type="entry name" value="MurD-like peptide ligases, catalytic domain"/>
    <property type="match status" value="1"/>
</dbReference>
<dbReference type="SUPFAM" id="SSF53244">
    <property type="entry name" value="MurD-like peptide ligases, peptide-binding domain"/>
    <property type="match status" value="1"/>
</dbReference>
<comment type="subcellular location">
    <subcellularLocation>
        <location evidence="2 17 18">Cytoplasm</location>
    </subcellularLocation>
</comment>
<evidence type="ECO:0000313" key="22">
    <source>
        <dbReference type="Proteomes" id="UP000198564"/>
    </source>
</evidence>
<proteinExistence type="inferred from homology"/>
<dbReference type="InterPro" id="IPR005762">
    <property type="entry name" value="MurD"/>
</dbReference>
<evidence type="ECO:0000256" key="18">
    <source>
        <dbReference type="RuleBase" id="RU003664"/>
    </source>
</evidence>
<evidence type="ECO:0000256" key="10">
    <source>
        <dbReference type="ARBA" id="ARBA00022840"/>
    </source>
</evidence>
<keyword evidence="22" id="KW-1185">Reference proteome</keyword>
<dbReference type="Gene3D" id="3.40.50.720">
    <property type="entry name" value="NAD(P)-binding Rossmann-like Domain"/>
    <property type="match status" value="1"/>
</dbReference>
<evidence type="ECO:0000256" key="1">
    <source>
        <dbReference type="ARBA" id="ARBA00002734"/>
    </source>
</evidence>
<organism evidence="21 22">
    <name type="scientific">Alkalibacterium gilvum</name>
    <dbReference type="NCBI Taxonomy" id="1130080"/>
    <lineage>
        <taxon>Bacteria</taxon>
        <taxon>Bacillati</taxon>
        <taxon>Bacillota</taxon>
        <taxon>Bacilli</taxon>
        <taxon>Lactobacillales</taxon>
        <taxon>Carnobacteriaceae</taxon>
        <taxon>Alkalibacterium</taxon>
    </lineage>
</organism>
<dbReference type="AlphaFoldDB" id="A0A1H6TQP5"/>
<dbReference type="GO" id="GO:0051301">
    <property type="term" value="P:cell division"/>
    <property type="evidence" value="ECO:0007669"/>
    <property type="project" value="UniProtKB-KW"/>
</dbReference>
<dbReference type="GO" id="GO:0008360">
    <property type="term" value="P:regulation of cell shape"/>
    <property type="evidence" value="ECO:0007669"/>
    <property type="project" value="UniProtKB-KW"/>
</dbReference>
<dbReference type="GO" id="GO:0005737">
    <property type="term" value="C:cytoplasm"/>
    <property type="evidence" value="ECO:0007669"/>
    <property type="project" value="UniProtKB-SubCell"/>
</dbReference>
<evidence type="ECO:0000256" key="5">
    <source>
        <dbReference type="ARBA" id="ARBA00012212"/>
    </source>
</evidence>
<dbReference type="GO" id="GO:0008764">
    <property type="term" value="F:UDP-N-acetylmuramoylalanine-D-glutamate ligase activity"/>
    <property type="evidence" value="ECO:0007669"/>
    <property type="project" value="UniProtKB-UniRule"/>
</dbReference>
<keyword evidence="17 18" id="KW-0132">Cell division</keyword>
<sequence>MENVEYFKDKNVLVLGLAVSGYNAALLLNRLGSNVVVNDFKDLSANPEAQDLEDKGIKVISGGHPLEILKKPLDFIVKNPGIPYSNPLLKRALEKKIKIITEVELAYRISESPIIAITGTNGKTTTTMMCEALLNENRLNGEAYAVGNIGIPASLVAQNSSKKDDLVLEISSFQLMGIDKFHPMIAVITNIYSAHLDYHNSREEYVKAKMAITKNQKESDYIIFNQDQEELVQLVRTESKAKPIPFSRKTELKYGACIKNGMIVFNGEEVMPTDHVLIPGEHNLENALAAIVVAKIKGVSNNNIKHAFYKFKGVKHRMQHVETLDGRAFYNDSKATNSLATINALESFSKPVILIAGGLDREESHEDLIPVLKKNVKTLVTFGETKNQLAEVAKKANIDTVIVKETVSDATQAGFKNSQEGDIILLSPACASWDQYNNFEERGDDFIETVKGLGLSI</sequence>
<dbReference type="GO" id="GO:0071555">
    <property type="term" value="P:cell wall organization"/>
    <property type="evidence" value="ECO:0007669"/>
    <property type="project" value="UniProtKB-KW"/>
</dbReference>
<evidence type="ECO:0000256" key="13">
    <source>
        <dbReference type="ARBA" id="ARBA00023316"/>
    </source>
</evidence>
<evidence type="ECO:0000256" key="17">
    <source>
        <dbReference type="HAMAP-Rule" id="MF_00639"/>
    </source>
</evidence>
<comment type="pathway">
    <text evidence="3 17 18">Cell wall biogenesis; peptidoglycan biosynthesis.</text>
</comment>
<dbReference type="HAMAP" id="MF_00639">
    <property type="entry name" value="MurD"/>
    <property type="match status" value="1"/>
</dbReference>
<dbReference type="UniPathway" id="UPA00219"/>
<keyword evidence="10 17" id="KW-0067">ATP-binding</keyword>
<evidence type="ECO:0000313" key="21">
    <source>
        <dbReference type="EMBL" id="SEI82383.1"/>
    </source>
</evidence>
<keyword evidence="12 17" id="KW-0573">Peptidoglycan synthesis</keyword>
<evidence type="ECO:0000256" key="8">
    <source>
        <dbReference type="ARBA" id="ARBA00022598"/>
    </source>
</evidence>
<dbReference type="SUPFAM" id="SSF51984">
    <property type="entry name" value="MurCD N-terminal domain"/>
    <property type="match status" value="1"/>
</dbReference>
<dbReference type="Gene3D" id="3.40.1190.10">
    <property type="entry name" value="Mur-like, catalytic domain"/>
    <property type="match status" value="1"/>
</dbReference>
<gene>
    <name evidence="17" type="primary">murD</name>
    <name evidence="21" type="ORF">SAMN04488113_12318</name>
</gene>
<name>A0A1H6TQP5_9LACT</name>
<keyword evidence="13 17" id="KW-0961">Cell wall biogenesis/degradation</keyword>
<evidence type="ECO:0000256" key="6">
    <source>
        <dbReference type="ARBA" id="ARBA00015655"/>
    </source>
</evidence>
<evidence type="ECO:0000256" key="15">
    <source>
        <dbReference type="ARBA" id="ARBA00032324"/>
    </source>
</evidence>
<keyword evidence="8 17" id="KW-0436">Ligase</keyword>
<accession>A0A1H6TQP5</accession>
<dbReference type="PANTHER" id="PTHR43692">
    <property type="entry name" value="UDP-N-ACETYLMURAMOYLALANINE--D-GLUTAMATE LIGASE"/>
    <property type="match status" value="1"/>
</dbReference>
<dbReference type="Pfam" id="PF02875">
    <property type="entry name" value="Mur_ligase_C"/>
    <property type="match status" value="1"/>
</dbReference>
<dbReference type="Proteomes" id="UP000198564">
    <property type="component" value="Unassembled WGS sequence"/>
</dbReference>
<evidence type="ECO:0000256" key="7">
    <source>
        <dbReference type="ARBA" id="ARBA00022490"/>
    </source>
</evidence>
<evidence type="ECO:0000256" key="16">
    <source>
        <dbReference type="ARBA" id="ARBA00047632"/>
    </source>
</evidence>
<comment type="catalytic activity">
    <reaction evidence="16 17 18">
        <text>UDP-N-acetyl-alpha-D-muramoyl-L-alanine + D-glutamate + ATP = UDP-N-acetyl-alpha-D-muramoyl-L-alanyl-D-glutamate + ADP + phosphate + H(+)</text>
        <dbReference type="Rhea" id="RHEA:16429"/>
        <dbReference type="ChEBI" id="CHEBI:15378"/>
        <dbReference type="ChEBI" id="CHEBI:29986"/>
        <dbReference type="ChEBI" id="CHEBI:30616"/>
        <dbReference type="ChEBI" id="CHEBI:43474"/>
        <dbReference type="ChEBI" id="CHEBI:83898"/>
        <dbReference type="ChEBI" id="CHEBI:83900"/>
        <dbReference type="ChEBI" id="CHEBI:456216"/>
        <dbReference type="EC" id="6.3.2.9"/>
    </reaction>
</comment>
<dbReference type="EC" id="6.3.2.9" evidence="5 17"/>
<evidence type="ECO:0000256" key="9">
    <source>
        <dbReference type="ARBA" id="ARBA00022741"/>
    </source>
</evidence>
<dbReference type="InterPro" id="IPR036615">
    <property type="entry name" value="Mur_ligase_C_dom_sf"/>
</dbReference>
<evidence type="ECO:0000259" key="19">
    <source>
        <dbReference type="Pfam" id="PF02875"/>
    </source>
</evidence>
<evidence type="ECO:0000256" key="11">
    <source>
        <dbReference type="ARBA" id="ARBA00022960"/>
    </source>
</evidence>
<evidence type="ECO:0000256" key="12">
    <source>
        <dbReference type="ARBA" id="ARBA00022984"/>
    </source>
</evidence>
<dbReference type="Pfam" id="PF21799">
    <property type="entry name" value="MurD-like_N"/>
    <property type="match status" value="1"/>
</dbReference>
<keyword evidence="17 18" id="KW-0131">Cell cycle</keyword>
<feature type="binding site" evidence="17">
    <location>
        <begin position="119"/>
        <end position="125"/>
    </location>
    <ligand>
        <name>ATP</name>
        <dbReference type="ChEBI" id="CHEBI:30616"/>
    </ligand>
</feature>
<dbReference type="InterPro" id="IPR036565">
    <property type="entry name" value="Mur-like_cat_sf"/>
</dbReference>
<evidence type="ECO:0000256" key="4">
    <source>
        <dbReference type="ARBA" id="ARBA00010416"/>
    </source>
</evidence>
<reference evidence="22" key="1">
    <citation type="submission" date="2016-10" db="EMBL/GenBank/DDBJ databases">
        <authorList>
            <person name="Varghese N."/>
            <person name="Submissions S."/>
        </authorList>
    </citation>
    <scope>NUCLEOTIDE SEQUENCE [LARGE SCALE GENOMIC DNA]</scope>
    <source>
        <strain evidence="22">DSM 25751</strain>
    </source>
</reference>
<evidence type="ECO:0000256" key="2">
    <source>
        <dbReference type="ARBA" id="ARBA00004496"/>
    </source>
</evidence>
<dbReference type="PANTHER" id="PTHR43692:SF1">
    <property type="entry name" value="UDP-N-ACETYLMURAMOYLALANINE--D-GLUTAMATE LIGASE"/>
    <property type="match status" value="1"/>
</dbReference>
<dbReference type="RefSeq" id="WP_091635039.1">
    <property type="nucleotide sequence ID" value="NZ_FNYW01000023.1"/>
</dbReference>
<keyword evidence="7 17" id="KW-0963">Cytoplasm</keyword>